<evidence type="ECO:0000256" key="7">
    <source>
        <dbReference type="SAM" id="Phobius"/>
    </source>
</evidence>
<keyword evidence="10" id="KW-1185">Reference proteome</keyword>
<dbReference type="PANTHER" id="PTHR34582:SF6">
    <property type="entry name" value="UPF0702 TRANSMEMBRANE PROTEIN YCAP"/>
    <property type="match status" value="1"/>
</dbReference>
<dbReference type="Proteomes" id="UP000236497">
    <property type="component" value="Unassembled WGS sequence"/>
</dbReference>
<evidence type="ECO:0000313" key="9">
    <source>
        <dbReference type="EMBL" id="CRZ34216.1"/>
    </source>
</evidence>
<evidence type="ECO:0000256" key="6">
    <source>
        <dbReference type="ARBA" id="ARBA00023136"/>
    </source>
</evidence>
<comment type="similarity">
    <text evidence="2">Belongs to the UPF0702 family.</text>
</comment>
<dbReference type="PANTHER" id="PTHR34582">
    <property type="entry name" value="UPF0702 TRANSMEMBRANE PROTEIN YCAP"/>
    <property type="match status" value="1"/>
</dbReference>
<dbReference type="OrthoDB" id="9778331at2"/>
<evidence type="ECO:0000313" key="10">
    <source>
        <dbReference type="Proteomes" id="UP000236497"/>
    </source>
</evidence>
<feature type="transmembrane region" description="Helical" evidence="7">
    <location>
        <begin position="6"/>
        <end position="25"/>
    </location>
</feature>
<feature type="transmembrane region" description="Helical" evidence="7">
    <location>
        <begin position="61"/>
        <end position="79"/>
    </location>
</feature>
<feature type="domain" description="YetF C-terminal" evidence="8">
    <location>
        <begin position="81"/>
        <end position="214"/>
    </location>
</feature>
<evidence type="ECO:0000256" key="2">
    <source>
        <dbReference type="ARBA" id="ARBA00006448"/>
    </source>
</evidence>
<dbReference type="Gene3D" id="3.30.240.20">
    <property type="entry name" value="bsu07140 like domains"/>
    <property type="match status" value="2"/>
</dbReference>
<evidence type="ECO:0000256" key="4">
    <source>
        <dbReference type="ARBA" id="ARBA00022692"/>
    </source>
</evidence>
<evidence type="ECO:0000259" key="8">
    <source>
        <dbReference type="Pfam" id="PF04239"/>
    </source>
</evidence>
<accession>A0A0H5SHD5</accession>
<proteinExistence type="inferred from homology"/>
<gene>
    <name evidence="9" type="ORF">HHT355_1013</name>
</gene>
<dbReference type="EMBL" id="CVTD020000013">
    <property type="protein sequence ID" value="CRZ34216.1"/>
    <property type="molecule type" value="Genomic_DNA"/>
</dbReference>
<reference evidence="9 10" key="1">
    <citation type="submission" date="2015-06" db="EMBL/GenBank/DDBJ databases">
        <authorList>
            <person name="Wibberg Daniel"/>
        </authorList>
    </citation>
    <scope>NUCLEOTIDE SEQUENCE [LARGE SCALE GENOMIC DNA]</scope>
    <source>
        <strain evidence="9 10">T3/55T</strain>
    </source>
</reference>
<dbReference type="AlphaFoldDB" id="A0A0H5SHD5"/>
<evidence type="ECO:0000256" key="5">
    <source>
        <dbReference type="ARBA" id="ARBA00022989"/>
    </source>
</evidence>
<dbReference type="InterPro" id="IPR007353">
    <property type="entry name" value="DUF421"/>
</dbReference>
<keyword evidence="3" id="KW-1003">Cell membrane</keyword>
<dbReference type="GO" id="GO:0005886">
    <property type="term" value="C:plasma membrane"/>
    <property type="evidence" value="ECO:0007669"/>
    <property type="project" value="UniProtKB-SubCell"/>
</dbReference>
<evidence type="ECO:0000256" key="3">
    <source>
        <dbReference type="ARBA" id="ARBA00022475"/>
    </source>
</evidence>
<comment type="subcellular location">
    <subcellularLocation>
        <location evidence="1">Cell membrane</location>
        <topology evidence="1">Multi-pass membrane protein</topology>
    </subcellularLocation>
</comment>
<sequence>MQIGKVLLSSSVSLAALFLLTKILGNREMSQLSMFDYISSIAIGAIAGEMAALSTDNLIEPLFSMVFLSLCTLCINYLTCKSIKLRRFIEGQALILYQNGQIYEKNLLHAKIDIGELLAVCRLQGYFDLEEIYSIYLESNGQISILPKSAKRPLTPSDINLNPVQSKPMANVIIDGHILKGNLQSTGKDETWLIKRIQQKGVLDIKEIILATYDSTKDDINIYLKSHKKMKNDIFE</sequence>
<keyword evidence="6 7" id="KW-0472">Membrane</keyword>
<dbReference type="Pfam" id="PF04239">
    <property type="entry name" value="DUF421"/>
    <property type="match status" value="1"/>
</dbReference>
<protein>
    <recommendedName>
        <fullName evidence="8">YetF C-terminal domain-containing protein</fullName>
    </recommendedName>
</protein>
<keyword evidence="5 7" id="KW-1133">Transmembrane helix</keyword>
<organism evidence="9 10">
    <name type="scientific">Herbinix hemicellulosilytica</name>
    <dbReference type="NCBI Taxonomy" id="1564487"/>
    <lineage>
        <taxon>Bacteria</taxon>
        <taxon>Bacillati</taxon>
        <taxon>Bacillota</taxon>
        <taxon>Clostridia</taxon>
        <taxon>Lachnospirales</taxon>
        <taxon>Lachnospiraceae</taxon>
        <taxon>Herbinix</taxon>
    </lineage>
</organism>
<dbReference type="RefSeq" id="WP_103202340.1">
    <property type="nucleotide sequence ID" value="NZ_CVTD020000013.1"/>
</dbReference>
<name>A0A0H5SHD5_HERHM</name>
<dbReference type="InterPro" id="IPR023090">
    <property type="entry name" value="UPF0702_alpha/beta_dom_sf"/>
</dbReference>
<keyword evidence="4 7" id="KW-0812">Transmembrane</keyword>
<evidence type="ECO:0000256" key="1">
    <source>
        <dbReference type="ARBA" id="ARBA00004651"/>
    </source>
</evidence>